<organism evidence="1">
    <name type="scientific">Arundo donax</name>
    <name type="common">Giant reed</name>
    <name type="synonym">Donax arundinaceus</name>
    <dbReference type="NCBI Taxonomy" id="35708"/>
    <lineage>
        <taxon>Eukaryota</taxon>
        <taxon>Viridiplantae</taxon>
        <taxon>Streptophyta</taxon>
        <taxon>Embryophyta</taxon>
        <taxon>Tracheophyta</taxon>
        <taxon>Spermatophyta</taxon>
        <taxon>Magnoliopsida</taxon>
        <taxon>Liliopsida</taxon>
        <taxon>Poales</taxon>
        <taxon>Poaceae</taxon>
        <taxon>PACMAD clade</taxon>
        <taxon>Arundinoideae</taxon>
        <taxon>Arundineae</taxon>
        <taxon>Arundo</taxon>
    </lineage>
</organism>
<sequence>MDLVEMYESPILLDKVDKGIGMGICYH</sequence>
<evidence type="ECO:0000313" key="1">
    <source>
        <dbReference type="EMBL" id="JAD38277.1"/>
    </source>
</evidence>
<reference evidence="1" key="2">
    <citation type="journal article" date="2015" name="Data Brief">
        <title>Shoot transcriptome of the giant reed, Arundo donax.</title>
        <authorList>
            <person name="Barrero R.A."/>
            <person name="Guerrero F.D."/>
            <person name="Moolhuijzen P."/>
            <person name="Goolsby J.A."/>
            <person name="Tidwell J."/>
            <person name="Bellgard S.E."/>
            <person name="Bellgard M.I."/>
        </authorList>
    </citation>
    <scope>NUCLEOTIDE SEQUENCE</scope>
    <source>
        <tissue evidence="1">Shoot tissue taken approximately 20 cm above the soil surface</tissue>
    </source>
</reference>
<proteinExistence type="predicted"/>
<reference evidence="1" key="1">
    <citation type="submission" date="2014-09" db="EMBL/GenBank/DDBJ databases">
        <authorList>
            <person name="Magalhaes I.L.F."/>
            <person name="Oliveira U."/>
            <person name="Santos F.R."/>
            <person name="Vidigal T.H.D.A."/>
            <person name="Brescovit A.D."/>
            <person name="Santos A.J."/>
        </authorList>
    </citation>
    <scope>NUCLEOTIDE SEQUENCE</scope>
    <source>
        <tissue evidence="1">Shoot tissue taken approximately 20 cm above the soil surface</tissue>
    </source>
</reference>
<name>A0A0A8ZTW3_ARUDO</name>
<protein>
    <submittedName>
        <fullName evidence="1">Uncharacterized protein</fullName>
    </submittedName>
</protein>
<accession>A0A0A8ZTW3</accession>
<dbReference type="AlphaFoldDB" id="A0A0A8ZTW3"/>
<dbReference type="EMBL" id="GBRH01259618">
    <property type="protein sequence ID" value="JAD38277.1"/>
    <property type="molecule type" value="Transcribed_RNA"/>
</dbReference>